<keyword evidence="9" id="KW-1185">Reference proteome</keyword>
<dbReference type="InterPro" id="IPR015867">
    <property type="entry name" value="N-reg_PII/ATP_PRibTrfase_C"/>
</dbReference>
<dbReference type="InterPro" id="IPR019264">
    <property type="entry name" value="DUF2179"/>
</dbReference>
<dbReference type="OrthoDB" id="1758221at2"/>
<dbReference type="AlphaFoldDB" id="A0A1H2U8K9"/>
<keyword evidence="5 6" id="KW-0472">Membrane</keyword>
<dbReference type="EMBL" id="FNNC01000003">
    <property type="protein sequence ID" value="SDW51774.1"/>
    <property type="molecule type" value="Genomic_DNA"/>
</dbReference>
<accession>A0A1H2U8K9</accession>
<dbReference type="Pfam" id="PF02588">
    <property type="entry name" value="YitT_membrane"/>
    <property type="match status" value="1"/>
</dbReference>
<keyword evidence="4 6" id="KW-1133">Transmembrane helix</keyword>
<dbReference type="STRING" id="1122204.SAMN05421781_1589"/>
<keyword evidence="3 6" id="KW-0812">Transmembrane</keyword>
<dbReference type="RefSeq" id="WP_091613465.1">
    <property type="nucleotide sequence ID" value="NZ_FNNC01000003.1"/>
</dbReference>
<keyword evidence="2" id="KW-1003">Cell membrane</keyword>
<feature type="domain" description="DUF2179" evidence="7">
    <location>
        <begin position="228"/>
        <end position="282"/>
    </location>
</feature>
<evidence type="ECO:0000313" key="8">
    <source>
        <dbReference type="EMBL" id="SDW51774.1"/>
    </source>
</evidence>
<gene>
    <name evidence="8" type="ORF">SAMN05421781_1589</name>
</gene>
<dbReference type="Proteomes" id="UP000199488">
    <property type="component" value="Unassembled WGS sequence"/>
</dbReference>
<evidence type="ECO:0000256" key="2">
    <source>
        <dbReference type="ARBA" id="ARBA00022475"/>
    </source>
</evidence>
<evidence type="ECO:0000256" key="3">
    <source>
        <dbReference type="ARBA" id="ARBA00022692"/>
    </source>
</evidence>
<dbReference type="PIRSF" id="PIRSF006483">
    <property type="entry name" value="Membrane_protein_YitT"/>
    <property type="match status" value="1"/>
</dbReference>
<proteinExistence type="predicted"/>
<dbReference type="Pfam" id="PF10035">
    <property type="entry name" value="DUF2179"/>
    <property type="match status" value="1"/>
</dbReference>
<dbReference type="PANTHER" id="PTHR33545:SF9">
    <property type="entry name" value="UPF0750 MEMBRANE PROTEIN YITE"/>
    <property type="match status" value="1"/>
</dbReference>
<dbReference type="InterPro" id="IPR051461">
    <property type="entry name" value="UPF0750_membrane"/>
</dbReference>
<dbReference type="CDD" id="cd16380">
    <property type="entry name" value="YitT_C"/>
    <property type="match status" value="1"/>
</dbReference>
<evidence type="ECO:0000259" key="7">
    <source>
        <dbReference type="Pfam" id="PF10035"/>
    </source>
</evidence>
<dbReference type="GO" id="GO:0005886">
    <property type="term" value="C:plasma membrane"/>
    <property type="evidence" value="ECO:0007669"/>
    <property type="project" value="UniProtKB-SubCell"/>
</dbReference>
<evidence type="ECO:0000256" key="6">
    <source>
        <dbReference type="SAM" id="Phobius"/>
    </source>
</evidence>
<evidence type="ECO:0000256" key="1">
    <source>
        <dbReference type="ARBA" id="ARBA00004651"/>
    </source>
</evidence>
<evidence type="ECO:0000256" key="4">
    <source>
        <dbReference type="ARBA" id="ARBA00022989"/>
    </source>
</evidence>
<protein>
    <submittedName>
        <fullName evidence="8">Uncharacterized membrane-anchored protein YitT, contains DUF161 and DUF2179 domains</fullName>
    </submittedName>
</protein>
<feature type="transmembrane region" description="Helical" evidence="6">
    <location>
        <begin position="115"/>
        <end position="135"/>
    </location>
</feature>
<feature type="transmembrane region" description="Helical" evidence="6">
    <location>
        <begin position="12"/>
        <end position="31"/>
    </location>
</feature>
<organism evidence="8 9">
    <name type="scientific">Marinococcus luteus</name>
    <dbReference type="NCBI Taxonomy" id="1122204"/>
    <lineage>
        <taxon>Bacteria</taxon>
        <taxon>Bacillati</taxon>
        <taxon>Bacillota</taxon>
        <taxon>Bacilli</taxon>
        <taxon>Bacillales</taxon>
        <taxon>Bacillaceae</taxon>
        <taxon>Marinococcus</taxon>
    </lineage>
</organism>
<evidence type="ECO:0000256" key="5">
    <source>
        <dbReference type="ARBA" id="ARBA00023136"/>
    </source>
</evidence>
<feature type="transmembrane region" description="Helical" evidence="6">
    <location>
        <begin position="167"/>
        <end position="190"/>
    </location>
</feature>
<comment type="subcellular location">
    <subcellularLocation>
        <location evidence="1">Cell membrane</location>
        <topology evidence="1">Multi-pass membrane protein</topology>
    </subcellularLocation>
</comment>
<evidence type="ECO:0000313" key="9">
    <source>
        <dbReference type="Proteomes" id="UP000199488"/>
    </source>
</evidence>
<sequence length="292" mass="30972">MVNRKRKPMSKTALKWVNGIQIFTGTAVVAVSYNAFLLPNSIASGGVSGLATLLEAALNIEPAVTIGITNVLLFILGLLLLGGLQYGAKTIIGTLFLPFIVYFTRNWDIGIDDPLLGALFGGIGVGFGLGLVFRASASTGGTDLLAQIIHKYAGGTLGTSVFIMDGLIVTGSAFIFGLEFALYALISLFVTGRTIDVVQTGLGYAKVAFVITKHEETVRKSILKEVDRGVTKLEGRGGFTNDARPVLMCVVNRGEVTRLKRVIQLQDPEAFVVVSNASEVLGQGFENQGNSV</sequence>
<dbReference type="Gene3D" id="3.30.70.120">
    <property type="match status" value="1"/>
</dbReference>
<feature type="transmembrane region" description="Helical" evidence="6">
    <location>
        <begin position="63"/>
        <end position="80"/>
    </location>
</feature>
<reference evidence="8 9" key="1">
    <citation type="submission" date="2016-10" db="EMBL/GenBank/DDBJ databases">
        <authorList>
            <person name="de Groot N.N."/>
        </authorList>
    </citation>
    <scope>NUCLEOTIDE SEQUENCE [LARGE SCALE GENOMIC DNA]</scope>
    <source>
        <strain evidence="8 9">DSM 23126</strain>
    </source>
</reference>
<dbReference type="InterPro" id="IPR003740">
    <property type="entry name" value="YitT"/>
</dbReference>
<name>A0A1H2U8K9_9BACI</name>
<dbReference type="PANTHER" id="PTHR33545">
    <property type="entry name" value="UPF0750 MEMBRANE PROTEIN YITT-RELATED"/>
    <property type="match status" value="1"/>
</dbReference>